<protein>
    <submittedName>
        <fullName evidence="3">Glycosyl transferase group 1</fullName>
    </submittedName>
</protein>
<dbReference type="Pfam" id="PF13439">
    <property type="entry name" value="Glyco_transf_4"/>
    <property type="match status" value="1"/>
</dbReference>
<gene>
    <name evidence="3" type="ORF">MchiMG62_18130</name>
</gene>
<organism evidence="3 4">
    <name type="scientific">Methanoculleus chikugoensis</name>
    <dbReference type="NCBI Taxonomy" id="118126"/>
    <lineage>
        <taxon>Archaea</taxon>
        <taxon>Methanobacteriati</taxon>
        <taxon>Methanobacteriota</taxon>
        <taxon>Stenosarchaea group</taxon>
        <taxon>Methanomicrobia</taxon>
        <taxon>Methanomicrobiales</taxon>
        <taxon>Methanomicrobiaceae</taxon>
        <taxon>Methanoculleus</taxon>
    </lineage>
</organism>
<name>A0ABN5XJ72_9EURY</name>
<keyword evidence="3" id="KW-0808">Transferase</keyword>
<dbReference type="RefSeq" id="WP_221056702.1">
    <property type="nucleotide sequence ID" value="NZ_AP019781.1"/>
</dbReference>
<keyword evidence="4" id="KW-1185">Reference proteome</keyword>
<dbReference type="InterPro" id="IPR028098">
    <property type="entry name" value="Glyco_trans_4-like_N"/>
</dbReference>
<dbReference type="PANTHER" id="PTHR12526">
    <property type="entry name" value="GLYCOSYLTRANSFERASE"/>
    <property type="match status" value="1"/>
</dbReference>
<reference evidence="3 4" key="1">
    <citation type="submission" date="2019-06" db="EMBL/GenBank/DDBJ databases">
        <title>Complete genome sequence of Methanoculleus chikugoensis strain MG62.</title>
        <authorList>
            <person name="Asakawa S."/>
            <person name="Dianou D."/>
        </authorList>
    </citation>
    <scope>NUCLEOTIDE SEQUENCE [LARGE SCALE GENOMIC DNA]</scope>
    <source>
        <strain evidence="3 4">MG62</strain>
    </source>
</reference>
<evidence type="ECO:0000313" key="3">
    <source>
        <dbReference type="EMBL" id="BBL68632.1"/>
    </source>
</evidence>
<dbReference type="Pfam" id="PF00534">
    <property type="entry name" value="Glycos_transf_1"/>
    <property type="match status" value="1"/>
</dbReference>
<accession>A0ABN5XJ72</accession>
<evidence type="ECO:0000259" key="1">
    <source>
        <dbReference type="Pfam" id="PF00534"/>
    </source>
</evidence>
<feature type="domain" description="Glycosyl transferase family 1" evidence="1">
    <location>
        <begin position="172"/>
        <end position="335"/>
    </location>
</feature>
<dbReference type="GeneID" id="66131341"/>
<sequence length="360" mass="40378">MKVALITNYWKESQGGGIRVYLQNLVNELAASGADIRVIFREGHDPDEVGIPASQRLFAVRSLFALRDYGPDVVTVHGGWHCLFPAIAYKLLHGCIVVQTFHTEPEEALTDRFRLFYQTLLNRCDHVTFVSNRLRERTFEVWNLKFPRTEITYAGAPEIAMVTPERVAAFRERFGIEDRRPVLLALGLTALKYKAEGLKHLIRAVNLLKEKYPEIVLVATRKGVFSPEVEEFARAEGASGHVVFTGDIEDTAVPLSFCDIYTHITFGDGLPIALLEAMAMGKPIIATPVAGIPEAIRDGENGILVPPEPVEIAKMIDYLIENPDIARRLGENAKRTVDERFTWQKSAAKFLTLFSDGWRV</sequence>
<evidence type="ECO:0000313" key="4">
    <source>
        <dbReference type="Proteomes" id="UP000824969"/>
    </source>
</evidence>
<dbReference type="CDD" id="cd03801">
    <property type="entry name" value="GT4_PimA-like"/>
    <property type="match status" value="1"/>
</dbReference>
<dbReference type="PANTHER" id="PTHR12526:SF572">
    <property type="entry name" value="BLL5144 PROTEIN"/>
    <property type="match status" value="1"/>
</dbReference>
<dbReference type="Proteomes" id="UP000824969">
    <property type="component" value="Chromosome"/>
</dbReference>
<feature type="domain" description="Glycosyltransferase subfamily 4-like N-terminal" evidence="2">
    <location>
        <begin position="16"/>
        <end position="152"/>
    </location>
</feature>
<evidence type="ECO:0000259" key="2">
    <source>
        <dbReference type="Pfam" id="PF13439"/>
    </source>
</evidence>
<proteinExistence type="predicted"/>
<dbReference type="InterPro" id="IPR001296">
    <property type="entry name" value="Glyco_trans_1"/>
</dbReference>
<dbReference type="EMBL" id="AP019781">
    <property type="protein sequence ID" value="BBL68632.1"/>
    <property type="molecule type" value="Genomic_DNA"/>
</dbReference>
<dbReference type="GO" id="GO:0016740">
    <property type="term" value="F:transferase activity"/>
    <property type="evidence" value="ECO:0007669"/>
    <property type="project" value="UniProtKB-KW"/>
</dbReference>